<dbReference type="GO" id="GO:0009061">
    <property type="term" value="P:anaerobic respiration"/>
    <property type="evidence" value="ECO:0007669"/>
    <property type="project" value="TreeGrafter"/>
</dbReference>
<dbReference type="InterPro" id="IPR038266">
    <property type="entry name" value="NapC/NirT_cytc_sf"/>
</dbReference>
<dbReference type="EMBL" id="CP030840">
    <property type="protein sequence ID" value="AXC13282.1"/>
    <property type="molecule type" value="Genomic_DNA"/>
</dbReference>
<dbReference type="KEGG" id="abas:ACPOL_4003"/>
<keyword evidence="10" id="KW-0408">Iron</keyword>
<evidence type="ECO:0000256" key="4">
    <source>
        <dbReference type="ARBA" id="ARBA00022475"/>
    </source>
</evidence>
<evidence type="ECO:0000256" key="6">
    <source>
        <dbReference type="ARBA" id="ARBA00022692"/>
    </source>
</evidence>
<dbReference type="InterPro" id="IPR005126">
    <property type="entry name" value="NapC/NirT_cyt_c_N"/>
</dbReference>
<evidence type="ECO:0000256" key="7">
    <source>
        <dbReference type="ARBA" id="ARBA00022723"/>
    </source>
</evidence>
<evidence type="ECO:0000313" key="14">
    <source>
        <dbReference type="EMBL" id="AXC13282.1"/>
    </source>
</evidence>
<evidence type="ECO:0000256" key="11">
    <source>
        <dbReference type="ARBA" id="ARBA00023136"/>
    </source>
</evidence>
<comment type="subcellular location">
    <subcellularLocation>
        <location evidence="1">Cell membrane</location>
    </subcellularLocation>
</comment>
<feature type="transmembrane region" description="Helical" evidence="12">
    <location>
        <begin position="23"/>
        <end position="44"/>
    </location>
</feature>
<dbReference type="RefSeq" id="WP_114208314.1">
    <property type="nucleotide sequence ID" value="NZ_CP030840.1"/>
</dbReference>
<dbReference type="OrthoDB" id="9791652at2"/>
<organism evidence="14 15">
    <name type="scientific">Acidisarcina polymorpha</name>
    <dbReference type="NCBI Taxonomy" id="2211140"/>
    <lineage>
        <taxon>Bacteria</taxon>
        <taxon>Pseudomonadati</taxon>
        <taxon>Acidobacteriota</taxon>
        <taxon>Terriglobia</taxon>
        <taxon>Terriglobales</taxon>
        <taxon>Acidobacteriaceae</taxon>
        <taxon>Acidisarcina</taxon>
    </lineage>
</organism>
<keyword evidence="11 12" id="KW-0472">Membrane</keyword>
<dbReference type="InterPro" id="IPR036280">
    <property type="entry name" value="Multihaem_cyt_sf"/>
</dbReference>
<dbReference type="SUPFAM" id="SSF48695">
    <property type="entry name" value="Multiheme cytochromes"/>
    <property type="match status" value="2"/>
</dbReference>
<feature type="transmembrane region" description="Helical" evidence="12">
    <location>
        <begin position="113"/>
        <end position="133"/>
    </location>
</feature>
<dbReference type="InterPro" id="IPR051174">
    <property type="entry name" value="Cytochrome_c-type_ET"/>
</dbReference>
<feature type="transmembrane region" description="Helical" evidence="12">
    <location>
        <begin position="56"/>
        <end position="82"/>
    </location>
</feature>
<evidence type="ECO:0000256" key="9">
    <source>
        <dbReference type="ARBA" id="ARBA00022989"/>
    </source>
</evidence>
<proteinExistence type="inferred from homology"/>
<keyword evidence="9 12" id="KW-1133">Transmembrane helix</keyword>
<dbReference type="PANTHER" id="PTHR30333:SF1">
    <property type="entry name" value="CYTOCHROME C-TYPE PROTEIN NAPC"/>
    <property type="match status" value="1"/>
</dbReference>
<sequence length="476" mass="51404">MPAATGFKGAWLRPFFFYGNNRVSLLGGALTSAAAFTLVGFWVVALFGHGGSSNPYLGIILDLILPAVFLFGLALIPVGILWRRKKLKAAGQVPFIFPEVDPRDPVFRHGIEFVVIATFINFVIVGTASYRGVAYMDTPSFCGTSCHVMAPEWTAYHFSAHAGVACTDCHIAAGGAGFVKAKLNGTKQLLMVVLHNYPRPILAGDKIPAAQTTCLNCHNPGNYVGDKLVVSSSYGDDENNTLTHSLVLLHVGGRNSASQLSGIHGAHMGHIEYIATDSTHQSIPWVGKTNDDGSVSEFVSSDAKGSVTGQKHVMDCIDCHNRAAHSFDTPEEVLNRNMAQGSPNASLPFVHKESLALLKAVYPSPEIARSRIVFGLKDFYQSQYPAIWNGQQTQIDQAAKTLATIYSRNVFPFMNVTWGTHPNNLGHNDYPGCFRCHDGSHNTKAGASISNDCSVCHNLLATDEANPKLLSELGMQ</sequence>
<keyword evidence="5" id="KW-0349">Heme</keyword>
<keyword evidence="7" id="KW-0479">Metal-binding</keyword>
<keyword evidence="8" id="KW-0249">Electron transport</keyword>
<dbReference type="Proteomes" id="UP000253606">
    <property type="component" value="Chromosome"/>
</dbReference>
<keyword evidence="3" id="KW-0813">Transport</keyword>
<evidence type="ECO:0000256" key="2">
    <source>
        <dbReference type="ARBA" id="ARBA00007395"/>
    </source>
</evidence>
<keyword evidence="4" id="KW-1003">Cell membrane</keyword>
<gene>
    <name evidence="14" type="ORF">ACPOL_4003</name>
</gene>
<dbReference type="Pfam" id="PF03264">
    <property type="entry name" value="Cytochrom_NNT"/>
    <property type="match status" value="1"/>
</dbReference>
<dbReference type="GO" id="GO:0046872">
    <property type="term" value="F:metal ion binding"/>
    <property type="evidence" value="ECO:0007669"/>
    <property type="project" value="UniProtKB-KW"/>
</dbReference>
<protein>
    <submittedName>
        <fullName evidence="14">Cytochrome c family protein</fullName>
    </submittedName>
</protein>
<keyword evidence="6 12" id="KW-0812">Transmembrane</keyword>
<dbReference type="Gene3D" id="1.10.3820.10">
    <property type="entry name" value="Di-heme elbow motif domain"/>
    <property type="match status" value="1"/>
</dbReference>
<comment type="similarity">
    <text evidence="2">Belongs to the NapC/NirT/NrfH family.</text>
</comment>
<dbReference type="PANTHER" id="PTHR30333">
    <property type="entry name" value="CYTOCHROME C-TYPE PROTEIN"/>
    <property type="match status" value="1"/>
</dbReference>
<evidence type="ECO:0000259" key="13">
    <source>
        <dbReference type="Pfam" id="PF03264"/>
    </source>
</evidence>
<evidence type="ECO:0000313" key="15">
    <source>
        <dbReference type="Proteomes" id="UP000253606"/>
    </source>
</evidence>
<evidence type="ECO:0000256" key="5">
    <source>
        <dbReference type="ARBA" id="ARBA00022617"/>
    </source>
</evidence>
<accession>A0A2Z5G2F1</accession>
<evidence type="ECO:0000256" key="1">
    <source>
        <dbReference type="ARBA" id="ARBA00004236"/>
    </source>
</evidence>
<name>A0A2Z5G2F1_9BACT</name>
<evidence type="ECO:0000256" key="8">
    <source>
        <dbReference type="ARBA" id="ARBA00022982"/>
    </source>
</evidence>
<dbReference type="AlphaFoldDB" id="A0A2Z5G2F1"/>
<feature type="domain" description="NapC/NirT cytochrome c N-terminal" evidence="13">
    <location>
        <begin position="112"/>
        <end position="196"/>
    </location>
</feature>
<evidence type="ECO:0000256" key="10">
    <source>
        <dbReference type="ARBA" id="ARBA00023004"/>
    </source>
</evidence>
<dbReference type="GO" id="GO:0005886">
    <property type="term" value="C:plasma membrane"/>
    <property type="evidence" value="ECO:0007669"/>
    <property type="project" value="UniProtKB-SubCell"/>
</dbReference>
<evidence type="ECO:0000256" key="3">
    <source>
        <dbReference type="ARBA" id="ARBA00022448"/>
    </source>
</evidence>
<evidence type="ECO:0000256" key="12">
    <source>
        <dbReference type="SAM" id="Phobius"/>
    </source>
</evidence>
<reference evidence="14 15" key="1">
    <citation type="journal article" date="2018" name="Front. Microbiol.">
        <title>Hydrolytic Capabilities as a Key to Environmental Success: Chitinolytic and Cellulolytic Acidobacteria From Acidic Sub-arctic Soils and Boreal Peatlands.</title>
        <authorList>
            <person name="Belova S.E."/>
            <person name="Ravin N.V."/>
            <person name="Pankratov T.A."/>
            <person name="Rakitin A.L."/>
            <person name="Ivanova A.A."/>
            <person name="Beletsky A.V."/>
            <person name="Mardanov A.V."/>
            <person name="Sinninghe Damste J.S."/>
            <person name="Dedysh S.N."/>
        </authorList>
    </citation>
    <scope>NUCLEOTIDE SEQUENCE [LARGE SCALE GENOMIC DNA]</scope>
    <source>
        <strain evidence="14 15">SBC82</strain>
    </source>
</reference>
<keyword evidence="15" id="KW-1185">Reference proteome</keyword>
<dbReference type="GO" id="GO:0009055">
    <property type="term" value="F:electron transfer activity"/>
    <property type="evidence" value="ECO:0007669"/>
    <property type="project" value="TreeGrafter"/>
</dbReference>